<sequence>MFGWTTILCAASLALGGVGAGQAPVRVKVIGTYPAGDAVTLGRDQNFYLHLAYSSDHPVKIWARPYLDGKPAHAGSHPSRSYPAGSGKALGWFFLSDPAARVDEVRISAGDGSFGGTHVVAVYPVSVTGSTEVAGKAPAPAWIGTLEAADEAAQRADREKHLNTVPSAGDVALFSGFMLATCVLGVLGFAAPLWGLRRWRRHWRWAAAVPLLGMVFVVLRLFVDIVRDPTSHNLWPFEIVLWGACSVGWMLVLALAHWLAGAGRI</sequence>
<accession>A0AAU7QKT1</accession>
<reference evidence="2" key="1">
    <citation type="submission" date="2024-06" db="EMBL/GenBank/DDBJ databases">
        <authorList>
            <person name="Sun Y."/>
        </authorList>
    </citation>
    <scope>NUCLEOTIDE SEQUENCE</scope>
    <source>
        <strain evidence="2">IGA1.0</strain>
    </source>
</reference>
<keyword evidence="1" id="KW-0812">Transmembrane</keyword>
<feature type="transmembrane region" description="Helical" evidence="1">
    <location>
        <begin position="205"/>
        <end position="223"/>
    </location>
</feature>
<dbReference type="RefSeq" id="WP_350016065.1">
    <property type="nucleotide sequence ID" value="NZ_CP157948.1"/>
</dbReference>
<gene>
    <name evidence="2" type="ORF">ABNK63_14815</name>
</gene>
<dbReference type="EMBL" id="CP157948">
    <property type="protein sequence ID" value="XBS89654.1"/>
    <property type="molecule type" value="Genomic_DNA"/>
</dbReference>
<organism evidence="2">
    <name type="scientific">Rhodanobacter sp. IGA1.0</name>
    <dbReference type="NCBI Taxonomy" id="3158582"/>
    <lineage>
        <taxon>Bacteria</taxon>
        <taxon>Pseudomonadati</taxon>
        <taxon>Pseudomonadota</taxon>
        <taxon>Gammaproteobacteria</taxon>
        <taxon>Lysobacterales</taxon>
        <taxon>Rhodanobacteraceae</taxon>
        <taxon>Rhodanobacter</taxon>
    </lineage>
</organism>
<evidence type="ECO:0000313" key="2">
    <source>
        <dbReference type="EMBL" id="XBS89654.1"/>
    </source>
</evidence>
<name>A0AAU7QKT1_9GAMM</name>
<keyword evidence="1" id="KW-0472">Membrane</keyword>
<proteinExistence type="predicted"/>
<protein>
    <recommendedName>
        <fullName evidence="3">DUF4436 domain-containing protein</fullName>
    </recommendedName>
</protein>
<feature type="transmembrane region" description="Helical" evidence="1">
    <location>
        <begin position="171"/>
        <end position="193"/>
    </location>
</feature>
<evidence type="ECO:0000256" key="1">
    <source>
        <dbReference type="SAM" id="Phobius"/>
    </source>
</evidence>
<keyword evidence="1" id="KW-1133">Transmembrane helix</keyword>
<evidence type="ECO:0008006" key="3">
    <source>
        <dbReference type="Google" id="ProtNLM"/>
    </source>
</evidence>
<feature type="transmembrane region" description="Helical" evidence="1">
    <location>
        <begin position="239"/>
        <end position="260"/>
    </location>
</feature>
<dbReference type="AlphaFoldDB" id="A0AAU7QKT1"/>